<dbReference type="GO" id="GO:0016798">
    <property type="term" value="F:hydrolase activity, acting on glycosyl bonds"/>
    <property type="evidence" value="ECO:0007669"/>
    <property type="project" value="UniProtKB-KW"/>
</dbReference>
<dbReference type="InterPro" id="IPR004843">
    <property type="entry name" value="Calcineurin-like_PHP"/>
</dbReference>
<accession>A0ABV9SA93</accession>
<evidence type="ECO:0000256" key="1">
    <source>
        <dbReference type="SAM" id="SignalP"/>
    </source>
</evidence>
<keyword evidence="5" id="KW-1185">Reference proteome</keyword>
<evidence type="ECO:0000313" key="4">
    <source>
        <dbReference type="EMBL" id="MFC4858645.1"/>
    </source>
</evidence>
<reference evidence="5" key="1">
    <citation type="journal article" date="2019" name="Int. J. Syst. Evol. Microbiol.">
        <title>The Global Catalogue of Microorganisms (GCM) 10K type strain sequencing project: providing services to taxonomists for standard genome sequencing and annotation.</title>
        <authorList>
            <consortium name="The Broad Institute Genomics Platform"/>
            <consortium name="The Broad Institute Genome Sequencing Center for Infectious Disease"/>
            <person name="Wu L."/>
            <person name="Ma J."/>
        </authorList>
    </citation>
    <scope>NUCLEOTIDE SEQUENCE [LARGE SCALE GENOMIC DNA]</scope>
    <source>
        <strain evidence="5">ZS-22-S1</strain>
    </source>
</reference>
<evidence type="ECO:0000259" key="2">
    <source>
        <dbReference type="Pfam" id="PF00149"/>
    </source>
</evidence>
<dbReference type="PANTHER" id="PTHR40446:SF2">
    <property type="entry name" value="N-ACETYLGLUCOSAMINE-1-PHOSPHODIESTER ALPHA-N-ACETYLGLUCOSAMINIDASE"/>
    <property type="match status" value="1"/>
</dbReference>
<evidence type="ECO:0000313" key="5">
    <source>
        <dbReference type="Proteomes" id="UP001595859"/>
    </source>
</evidence>
<gene>
    <name evidence="4" type="ORF">ACFPCV_34540</name>
</gene>
<name>A0ABV9SA93_9PSEU</name>
<dbReference type="Pfam" id="PF09992">
    <property type="entry name" value="NAGPA"/>
    <property type="match status" value="1"/>
</dbReference>
<proteinExistence type="predicted"/>
<feature type="domain" description="Phosphodiester glycosidase" evidence="3">
    <location>
        <begin position="233"/>
        <end position="411"/>
    </location>
</feature>
<feature type="chain" id="PRO_5046635048" evidence="1">
    <location>
        <begin position="20"/>
        <end position="1132"/>
    </location>
</feature>
<dbReference type="Proteomes" id="UP001595859">
    <property type="component" value="Unassembled WGS sequence"/>
</dbReference>
<organism evidence="4 5">
    <name type="scientific">Actinophytocola glycyrrhizae</name>
    <dbReference type="NCBI Taxonomy" id="2044873"/>
    <lineage>
        <taxon>Bacteria</taxon>
        <taxon>Bacillati</taxon>
        <taxon>Actinomycetota</taxon>
        <taxon>Actinomycetes</taxon>
        <taxon>Pseudonocardiales</taxon>
        <taxon>Pseudonocardiaceae</taxon>
    </lineage>
</organism>
<dbReference type="RefSeq" id="WP_378061247.1">
    <property type="nucleotide sequence ID" value="NZ_JBHSIS010000023.1"/>
</dbReference>
<dbReference type="Gene3D" id="3.60.21.10">
    <property type="match status" value="1"/>
</dbReference>
<feature type="domain" description="Calcineurin-like phosphoesterase" evidence="2">
    <location>
        <begin position="779"/>
        <end position="943"/>
    </location>
</feature>
<dbReference type="EMBL" id="JBHSIS010000023">
    <property type="protein sequence ID" value="MFC4858645.1"/>
    <property type="molecule type" value="Genomic_DNA"/>
</dbReference>
<evidence type="ECO:0000259" key="3">
    <source>
        <dbReference type="Pfam" id="PF09992"/>
    </source>
</evidence>
<dbReference type="InterPro" id="IPR029052">
    <property type="entry name" value="Metallo-depent_PP-like"/>
</dbReference>
<keyword evidence="4" id="KW-0326">Glycosidase</keyword>
<dbReference type="SUPFAM" id="SSF56300">
    <property type="entry name" value="Metallo-dependent phosphatases"/>
    <property type="match status" value="1"/>
</dbReference>
<dbReference type="Pfam" id="PF00149">
    <property type="entry name" value="Metallophos"/>
    <property type="match status" value="1"/>
</dbReference>
<keyword evidence="4" id="KW-0378">Hydrolase</keyword>
<keyword evidence="1" id="KW-0732">Signal</keyword>
<sequence>MSKRLLSLLAAAASAVALAAPAAADTNSSTSDTATHPGDDFLATARQANAAPADRIETASRTRPVAPGVTLRSFDRYGPDAFTGAPTWLQGDTLTVDLTKGTTVDYLFPGQVAKGEPLSTIANRAGAVAAVNGDFFDINNSNAALGVGIRDGELIQSPDAESTWRRSAAIFTEDGAGGIGEVFFQGTITTPEGQVPLDGVNKPILAEDGIEAFTPLWGTYCRCRATQGATAVAEVEVRDNTVVAVRDTAGDGAIPADSMILVGRDAAAATLSALEPGDAVSIDYRARTADEQKIHAAVNGRQLLVVDGVAQKASQGNNTPAAPRTALGFSKDGRKMFLLSADGRQPAFAEGLGLDELAGMMVELGAWSAVNLDGGGSTTIVAREPGATTAQLENRPSDGAERNVPNGLGLFAPKGSGRLTAFWVETKLDPTRASGASTVAPSHPERVLSGLSRTLTAAGHDETYGPAKGTPRWHTDNGVVRDGVFTGRGPGAARVVAQRGGARGETTLTVLGPVARTTPTKEQIALSDPDETATFGVLGHDASGTSAPVEPRDVTLTYDRNLLDITPDADGQYAVKAKQATGSALVTIDVRGKRSVLPVTVGLTEVPVADFTDTAGWRFLGERATGAVAPAPGHDGQGLRLSYDFTQSTGTRTGGAVAPAGLVLPGQPKAIRLWVNSTGNGEWASMQAWDGNGTLLPAFRAGHLTHTGWRQLEFQVPAGTVYPLTLRRFYAAETNAANSYHGDLVIDGLTALVPPTLAVPPQPVVEDPVIHSVAGGDWRFAVMSDAQFVARDPDSDIVRNARRTLREIRAAKPDFLIVNGDLVDEASAADFALAKRVLNEELDGTLPYHYVPGNHERGNNSLDNFRAVFGDTQKVIDHKGTRFITMDTSGINLRASDWTQLGRLRTELDEAAKDRRVKSVVLVEHVPPRDPTPARASELSDRKEAATIEAWLSDFQNRTGKGTAFIGAHVGTFHASHVDGVPYFVNGNSGKNPSTLPSDGGFTGWSLWGVDDRGEPGDWLAAEVRPHVDALTVGAPERLAVGRSTVVTAELAQADRTVPVAYPVSARWSASPNVHIGAERDAKRYHTAVFDPATGELTALRASTVTLAVTVNGTTARHPLTLVAAAAAAGGR</sequence>
<feature type="signal peptide" evidence="1">
    <location>
        <begin position="1"/>
        <end position="19"/>
    </location>
</feature>
<dbReference type="InterPro" id="IPR018711">
    <property type="entry name" value="NAGPA"/>
</dbReference>
<comment type="caution">
    <text evidence="4">The sequence shown here is derived from an EMBL/GenBank/DDBJ whole genome shotgun (WGS) entry which is preliminary data.</text>
</comment>
<protein>
    <submittedName>
        <fullName evidence="4">Phosphodiester glycosidase family protein</fullName>
    </submittedName>
</protein>
<dbReference type="PANTHER" id="PTHR40446">
    <property type="entry name" value="N-ACETYLGLUCOSAMINE-1-PHOSPHODIESTER ALPHA-N-ACETYLGLUCOSAMINIDASE"/>
    <property type="match status" value="1"/>
</dbReference>